<dbReference type="CDD" id="cd01428">
    <property type="entry name" value="ADK"/>
    <property type="match status" value="1"/>
</dbReference>
<dbReference type="InterPro" id="IPR006259">
    <property type="entry name" value="Adenyl_kin_sub"/>
</dbReference>
<dbReference type="SUPFAM" id="SSF52540">
    <property type="entry name" value="P-loop containing nucleoside triphosphate hydrolases"/>
    <property type="match status" value="1"/>
</dbReference>
<protein>
    <submittedName>
        <fullName evidence="6">p-loop containing nucleoside triphosphate hydrolase</fullName>
    </submittedName>
</protein>
<dbReference type="InParanoid" id="A0A0V0QTG0"/>
<evidence type="ECO:0000256" key="4">
    <source>
        <dbReference type="RuleBase" id="RU003330"/>
    </source>
</evidence>
<dbReference type="HAMAP" id="MF_00235">
    <property type="entry name" value="Adenylate_kinase_Adk"/>
    <property type="match status" value="1"/>
</dbReference>
<proteinExistence type="inferred from homology"/>
<dbReference type="InterPro" id="IPR027417">
    <property type="entry name" value="P-loop_NTPase"/>
</dbReference>
<dbReference type="FunFam" id="3.40.50.300:FF:000106">
    <property type="entry name" value="Adenylate kinase mitochondrial"/>
    <property type="match status" value="1"/>
</dbReference>
<keyword evidence="6" id="KW-0378">Hydrolase</keyword>
<dbReference type="Gene3D" id="3.40.50.300">
    <property type="entry name" value="P-loop containing nucleotide triphosphate hydrolases"/>
    <property type="match status" value="1"/>
</dbReference>
<keyword evidence="1 4" id="KW-0808">Transferase</keyword>
<dbReference type="OrthoDB" id="439792at2759"/>
<organism evidence="6 7">
    <name type="scientific">Pseudocohnilembus persalinus</name>
    <name type="common">Ciliate</name>
    <dbReference type="NCBI Taxonomy" id="266149"/>
    <lineage>
        <taxon>Eukaryota</taxon>
        <taxon>Sar</taxon>
        <taxon>Alveolata</taxon>
        <taxon>Ciliophora</taxon>
        <taxon>Intramacronucleata</taxon>
        <taxon>Oligohymenophorea</taxon>
        <taxon>Scuticociliatia</taxon>
        <taxon>Philasterida</taxon>
        <taxon>Pseudocohnilembidae</taxon>
        <taxon>Pseudocohnilembus</taxon>
    </lineage>
</organism>
<dbReference type="InterPro" id="IPR007862">
    <property type="entry name" value="Adenylate_kinase_lid-dom"/>
</dbReference>
<dbReference type="NCBIfam" id="TIGR01351">
    <property type="entry name" value="adk"/>
    <property type="match status" value="1"/>
</dbReference>
<name>A0A0V0QTG0_PSEPJ</name>
<dbReference type="NCBIfam" id="NF001381">
    <property type="entry name" value="PRK00279.1-3"/>
    <property type="match status" value="1"/>
</dbReference>
<comment type="caution">
    <text evidence="6">The sequence shown here is derived from an EMBL/GenBank/DDBJ whole genome shotgun (WGS) entry which is preliminary data.</text>
</comment>
<dbReference type="EMBL" id="LDAU01000105">
    <property type="protein sequence ID" value="KRX05689.1"/>
    <property type="molecule type" value="Genomic_DNA"/>
</dbReference>
<gene>
    <name evidence="6" type="ORF">PPERSA_09829</name>
</gene>
<reference evidence="6 7" key="1">
    <citation type="journal article" date="2015" name="Sci. Rep.">
        <title>Genome of the facultative scuticociliatosis pathogen Pseudocohnilembus persalinus provides insight into its virulence through horizontal gene transfer.</title>
        <authorList>
            <person name="Xiong J."/>
            <person name="Wang G."/>
            <person name="Cheng J."/>
            <person name="Tian M."/>
            <person name="Pan X."/>
            <person name="Warren A."/>
            <person name="Jiang C."/>
            <person name="Yuan D."/>
            <person name="Miao W."/>
        </authorList>
    </citation>
    <scope>NUCLEOTIDE SEQUENCE [LARGE SCALE GENOMIC DNA]</scope>
    <source>
        <strain evidence="6">36N120E</strain>
    </source>
</reference>
<dbReference type="InterPro" id="IPR000850">
    <property type="entry name" value="Adenylat/UMP-CMP_kin"/>
</dbReference>
<keyword evidence="7" id="KW-1185">Reference proteome</keyword>
<evidence type="ECO:0000259" key="5">
    <source>
        <dbReference type="Pfam" id="PF05191"/>
    </source>
</evidence>
<evidence type="ECO:0000313" key="7">
    <source>
        <dbReference type="Proteomes" id="UP000054937"/>
    </source>
</evidence>
<dbReference type="PROSITE" id="PS00113">
    <property type="entry name" value="ADENYLATE_KINASE"/>
    <property type="match status" value="1"/>
</dbReference>
<dbReference type="Pfam" id="PF00406">
    <property type="entry name" value="ADK"/>
    <property type="match status" value="1"/>
</dbReference>
<keyword evidence="3 4" id="KW-0418">Kinase</keyword>
<keyword evidence="2" id="KW-0547">Nucleotide-binding</keyword>
<dbReference type="NCBIfam" id="NF011100">
    <property type="entry name" value="PRK14527.1"/>
    <property type="match status" value="1"/>
</dbReference>
<dbReference type="OMA" id="VYHEQTA"/>
<dbReference type="Proteomes" id="UP000054937">
    <property type="component" value="Unassembled WGS sequence"/>
</dbReference>
<dbReference type="GO" id="GO:0016787">
    <property type="term" value="F:hydrolase activity"/>
    <property type="evidence" value="ECO:0007669"/>
    <property type="project" value="UniProtKB-KW"/>
</dbReference>
<dbReference type="InterPro" id="IPR033690">
    <property type="entry name" value="Adenylat_kinase_CS"/>
</dbReference>
<accession>A0A0V0QTG0</accession>
<evidence type="ECO:0000256" key="3">
    <source>
        <dbReference type="ARBA" id="ARBA00022777"/>
    </source>
</evidence>
<evidence type="ECO:0000313" key="6">
    <source>
        <dbReference type="EMBL" id="KRX05689.1"/>
    </source>
</evidence>
<evidence type="ECO:0000256" key="1">
    <source>
        <dbReference type="ARBA" id="ARBA00022679"/>
    </source>
</evidence>
<dbReference type="FunCoup" id="A0A0V0QTG0">
    <property type="interactions" value="404"/>
</dbReference>
<comment type="similarity">
    <text evidence="4">Belongs to the adenylate kinase family.</text>
</comment>
<dbReference type="PANTHER" id="PTHR23359">
    <property type="entry name" value="NUCLEOTIDE KINASE"/>
    <property type="match status" value="1"/>
</dbReference>
<dbReference type="AlphaFoldDB" id="A0A0V0QTG0"/>
<sequence length="263" mass="30110">MELLKLSEESLINELHRRYKCRSIKEQKNLVLIGAPGAGKGTHSYKLMQRFCLCQISTGDILRNEIRNQTDLGMEAKSIMEKGDLVPDHIVISMVNHALSRPECKNGAILDGFPRTLKQAQGFDSILSKNNQKIWRALYFDIDDEVVTERLAGRLVHPASGRSYHVKFNPPKSAGLDDITSEPLIQRNDDKEHIIRKRLNNFHEQTRPMLDYYASQGNLVRVNAHASIKNVWRQIKDAFTGEDAEYKMYPRLPDITQKKPSDL</sequence>
<evidence type="ECO:0000256" key="2">
    <source>
        <dbReference type="ARBA" id="ARBA00022741"/>
    </source>
</evidence>
<dbReference type="PRINTS" id="PR00094">
    <property type="entry name" value="ADENYLTKNASE"/>
</dbReference>
<dbReference type="GO" id="GO:0005524">
    <property type="term" value="F:ATP binding"/>
    <property type="evidence" value="ECO:0007669"/>
    <property type="project" value="InterPro"/>
</dbReference>
<feature type="domain" description="Adenylate kinase active site lid" evidence="5">
    <location>
        <begin position="154"/>
        <end position="189"/>
    </location>
</feature>
<dbReference type="GO" id="GO:0004017">
    <property type="term" value="F:AMP kinase activity"/>
    <property type="evidence" value="ECO:0007669"/>
    <property type="project" value="InterPro"/>
</dbReference>
<dbReference type="Pfam" id="PF05191">
    <property type="entry name" value="ADK_lid"/>
    <property type="match status" value="1"/>
</dbReference>